<accession>A0A3R6B5M3</accession>
<organism evidence="2 3">
    <name type="scientific">Parabacteroides merdae</name>
    <dbReference type="NCBI Taxonomy" id="46503"/>
    <lineage>
        <taxon>Bacteria</taxon>
        <taxon>Pseudomonadati</taxon>
        <taxon>Bacteroidota</taxon>
        <taxon>Bacteroidia</taxon>
        <taxon>Bacteroidales</taxon>
        <taxon>Tannerellaceae</taxon>
        <taxon>Parabacteroides</taxon>
    </lineage>
</organism>
<dbReference type="AlphaFoldDB" id="A0A3R6B5M3"/>
<dbReference type="Pfam" id="PF08522">
    <property type="entry name" value="BT_3987-like_N"/>
    <property type="match status" value="2"/>
</dbReference>
<name>A0A3R6B5M3_9BACT</name>
<protein>
    <submittedName>
        <fullName evidence="2">DUF1735 domain-containing protein</fullName>
    </submittedName>
</protein>
<dbReference type="InterPro" id="IPR008979">
    <property type="entry name" value="Galactose-bd-like_sf"/>
</dbReference>
<dbReference type="Proteomes" id="UP000286260">
    <property type="component" value="Unassembled WGS sequence"/>
</dbReference>
<evidence type="ECO:0000313" key="2">
    <source>
        <dbReference type="EMBL" id="RHC86569.1"/>
    </source>
</evidence>
<sequence length="442" mass="48607">MKVNYIGIACLAVLLLTACDESKYELENLVPEEYHKVLYINKSGTQELTLYNTGELNTYAFSVYKGGSDPSLTASGEIAVHSQEEVDVLYGTDYRIIPSGSYSMDTDRLDFASEERSKVVTLSLSTDLIGAAMEANPEATYVLPLYLTSEKDSVNADKSELFIRITDVLTPAMGFTDTDIQPLSYTYGFNTESVEVGFGLDTDNNWDVECQFVVDPGYVTAYNAENGTAYKLFPEGNYSFEDVVTLPTGTSTTDLAVTLNGNGLTPGEYMLPIRLDNVSLFNIAENAVYPLVVRVVGIKLDRAGWSIQANTEERTGEGAGNGVATCLLDGQLSTFWHSQWSGGSIPLPHEIVVDMKKETTLTNISLTERQHDSYRDVKGGEFFVSSDKLNWTAVGAFEAQKVLEEQIFSITPTKGRYFKIKITDSYRASNSSLAEINAYGID</sequence>
<reference evidence="2 3" key="1">
    <citation type="submission" date="2018-08" db="EMBL/GenBank/DDBJ databases">
        <title>A genome reference for cultivated species of the human gut microbiota.</title>
        <authorList>
            <person name="Zou Y."/>
            <person name="Xue W."/>
            <person name="Luo G."/>
        </authorList>
    </citation>
    <scope>NUCLEOTIDE SEQUENCE [LARGE SCALE GENOMIC DNA]</scope>
    <source>
        <strain evidence="2 3">AM34-17</strain>
    </source>
</reference>
<comment type="caution">
    <text evidence="2">The sequence shown here is derived from an EMBL/GenBank/DDBJ whole genome shotgun (WGS) entry which is preliminary data.</text>
</comment>
<evidence type="ECO:0000259" key="1">
    <source>
        <dbReference type="PROSITE" id="PS50022"/>
    </source>
</evidence>
<dbReference type="InterPro" id="IPR013728">
    <property type="entry name" value="BT_3987-like_N"/>
</dbReference>
<dbReference type="Gene3D" id="2.60.120.260">
    <property type="entry name" value="Galactose-binding domain-like"/>
    <property type="match status" value="1"/>
</dbReference>
<dbReference type="EMBL" id="QSII01000008">
    <property type="protein sequence ID" value="RHC86569.1"/>
    <property type="molecule type" value="Genomic_DNA"/>
</dbReference>
<dbReference type="Pfam" id="PF00754">
    <property type="entry name" value="F5_F8_type_C"/>
    <property type="match status" value="1"/>
</dbReference>
<proteinExistence type="predicted"/>
<dbReference type="PROSITE" id="PS51257">
    <property type="entry name" value="PROKAR_LIPOPROTEIN"/>
    <property type="match status" value="1"/>
</dbReference>
<dbReference type="Gene3D" id="2.60.40.1740">
    <property type="entry name" value="hypothetical protein (bacova_03559)"/>
    <property type="match status" value="2"/>
</dbReference>
<feature type="domain" description="F5/8 type C" evidence="1">
    <location>
        <begin position="288"/>
        <end position="441"/>
    </location>
</feature>
<evidence type="ECO:0000313" key="3">
    <source>
        <dbReference type="Proteomes" id="UP000286260"/>
    </source>
</evidence>
<gene>
    <name evidence="2" type="ORF">DW828_07760</name>
</gene>
<dbReference type="RefSeq" id="WP_122204250.1">
    <property type="nucleotide sequence ID" value="NZ_BAABZJ010000001.1"/>
</dbReference>
<dbReference type="InterPro" id="IPR000421">
    <property type="entry name" value="FA58C"/>
</dbReference>
<dbReference type="PROSITE" id="PS50022">
    <property type="entry name" value="FA58C_3"/>
    <property type="match status" value="1"/>
</dbReference>
<dbReference type="SUPFAM" id="SSF49785">
    <property type="entry name" value="Galactose-binding domain-like"/>
    <property type="match status" value="1"/>
</dbReference>